<dbReference type="PANTHER" id="PTHR43877">
    <property type="entry name" value="AMINOALKYLPHOSPHONATE N-ACETYLTRANSFERASE-RELATED-RELATED"/>
    <property type="match status" value="1"/>
</dbReference>
<organism evidence="4 5">
    <name type="scientific">Paenibacillus rhizovicinus</name>
    <dbReference type="NCBI Taxonomy" id="2704463"/>
    <lineage>
        <taxon>Bacteria</taxon>
        <taxon>Bacillati</taxon>
        <taxon>Bacillota</taxon>
        <taxon>Bacilli</taxon>
        <taxon>Bacillales</taxon>
        <taxon>Paenibacillaceae</taxon>
        <taxon>Paenibacillus</taxon>
    </lineage>
</organism>
<feature type="domain" description="N-acetyltransferase" evidence="3">
    <location>
        <begin position="7"/>
        <end position="145"/>
    </location>
</feature>
<dbReference type="Pfam" id="PF00583">
    <property type="entry name" value="Acetyltransf_1"/>
    <property type="match status" value="1"/>
</dbReference>
<dbReference type="AlphaFoldDB" id="A0A6C0P5S4"/>
<dbReference type="GO" id="GO:0016747">
    <property type="term" value="F:acyltransferase activity, transferring groups other than amino-acyl groups"/>
    <property type="evidence" value="ECO:0007669"/>
    <property type="project" value="InterPro"/>
</dbReference>
<keyword evidence="5" id="KW-1185">Reference proteome</keyword>
<accession>A0A6C0P5S4</accession>
<dbReference type="PROSITE" id="PS51186">
    <property type="entry name" value="GNAT"/>
    <property type="match status" value="1"/>
</dbReference>
<dbReference type="Gene3D" id="3.40.630.30">
    <property type="match status" value="1"/>
</dbReference>
<dbReference type="KEGG" id="prz:GZH47_24825"/>
<dbReference type="EMBL" id="CP048286">
    <property type="protein sequence ID" value="QHW33701.1"/>
    <property type="molecule type" value="Genomic_DNA"/>
</dbReference>
<name>A0A6C0P5S4_9BACL</name>
<gene>
    <name evidence="4" type="ORF">GZH47_24825</name>
</gene>
<evidence type="ECO:0000256" key="1">
    <source>
        <dbReference type="ARBA" id="ARBA00022679"/>
    </source>
</evidence>
<evidence type="ECO:0000256" key="2">
    <source>
        <dbReference type="ARBA" id="ARBA00023315"/>
    </source>
</evidence>
<evidence type="ECO:0000259" key="3">
    <source>
        <dbReference type="PROSITE" id="PS51186"/>
    </source>
</evidence>
<dbReference type="SUPFAM" id="SSF55729">
    <property type="entry name" value="Acyl-CoA N-acyltransferases (Nat)"/>
    <property type="match status" value="1"/>
</dbReference>
<evidence type="ECO:0000313" key="4">
    <source>
        <dbReference type="EMBL" id="QHW33701.1"/>
    </source>
</evidence>
<proteinExistence type="predicted"/>
<reference evidence="4 5" key="1">
    <citation type="submission" date="2020-02" db="EMBL/GenBank/DDBJ databases">
        <title>Paenibacillus sp. nov., isolated from rhizosphere soil of tomato.</title>
        <authorList>
            <person name="Weon H.-Y."/>
            <person name="Lee S.A."/>
        </authorList>
    </citation>
    <scope>NUCLEOTIDE SEQUENCE [LARGE SCALE GENOMIC DNA]</scope>
    <source>
        <strain evidence="4 5">14171R-81</strain>
    </source>
</reference>
<dbReference type="RefSeq" id="WP_162643699.1">
    <property type="nucleotide sequence ID" value="NZ_CP048286.1"/>
</dbReference>
<evidence type="ECO:0000313" key="5">
    <source>
        <dbReference type="Proteomes" id="UP000479114"/>
    </source>
</evidence>
<dbReference type="InterPro" id="IPR016181">
    <property type="entry name" value="Acyl_CoA_acyltransferase"/>
</dbReference>
<protein>
    <submittedName>
        <fullName evidence="4">GNAT family N-acetyltransferase</fullName>
    </submittedName>
</protein>
<sequence length="164" mass="18591">MEKAKNVQIRPPQTEEDREWFRSLWISEWGGEIMISRGRAYGPQDVSALIAWEDGMRVGAASYLLDRDECELTSLNATVIGAGIGSRLIAAAEEAVRQAGVHRLWLLTTNDNIDALRFYQRRGYRIAAIYPDAIAESRKLKPTIPLVGYYDIPIRDEIVLEKQL</sequence>
<dbReference type="InterPro" id="IPR050832">
    <property type="entry name" value="Bact_Acetyltransf"/>
</dbReference>
<keyword evidence="1 4" id="KW-0808">Transferase</keyword>
<dbReference type="PANTHER" id="PTHR43877:SF2">
    <property type="entry name" value="AMINOALKYLPHOSPHONATE N-ACETYLTRANSFERASE-RELATED"/>
    <property type="match status" value="1"/>
</dbReference>
<dbReference type="CDD" id="cd04301">
    <property type="entry name" value="NAT_SF"/>
    <property type="match status" value="1"/>
</dbReference>
<dbReference type="Proteomes" id="UP000479114">
    <property type="component" value="Chromosome"/>
</dbReference>
<keyword evidence="2" id="KW-0012">Acyltransferase</keyword>
<dbReference type="InterPro" id="IPR000182">
    <property type="entry name" value="GNAT_dom"/>
</dbReference>